<evidence type="ECO:0000313" key="2">
    <source>
        <dbReference type="Proteomes" id="UP001458880"/>
    </source>
</evidence>
<name>A0AAW1MDT0_POPJA</name>
<protein>
    <recommendedName>
        <fullName evidence="3">GIY-YIG domain-containing protein</fullName>
    </recommendedName>
</protein>
<evidence type="ECO:0008006" key="3">
    <source>
        <dbReference type="Google" id="ProtNLM"/>
    </source>
</evidence>
<dbReference type="Proteomes" id="UP001458880">
    <property type="component" value="Unassembled WGS sequence"/>
</dbReference>
<dbReference type="AlphaFoldDB" id="A0AAW1MDT0"/>
<sequence>MLGIAYLRYINNTTDKIERVLKRYNIRTVFMPTQKFSSLLRQVKEQRDPLSTPGVYSIACSCDKVYIGTTGRSIPTRKKKHERYVRLKQYDESSYCRTHLFTPGSQDQIRGHEGFGNNEELLQSHE</sequence>
<organism evidence="1 2">
    <name type="scientific">Popillia japonica</name>
    <name type="common">Japanese beetle</name>
    <dbReference type="NCBI Taxonomy" id="7064"/>
    <lineage>
        <taxon>Eukaryota</taxon>
        <taxon>Metazoa</taxon>
        <taxon>Ecdysozoa</taxon>
        <taxon>Arthropoda</taxon>
        <taxon>Hexapoda</taxon>
        <taxon>Insecta</taxon>
        <taxon>Pterygota</taxon>
        <taxon>Neoptera</taxon>
        <taxon>Endopterygota</taxon>
        <taxon>Coleoptera</taxon>
        <taxon>Polyphaga</taxon>
        <taxon>Scarabaeiformia</taxon>
        <taxon>Scarabaeidae</taxon>
        <taxon>Rutelinae</taxon>
        <taxon>Popillia</taxon>
    </lineage>
</organism>
<evidence type="ECO:0000313" key="1">
    <source>
        <dbReference type="EMBL" id="KAK9744749.1"/>
    </source>
</evidence>
<comment type="caution">
    <text evidence="1">The sequence shown here is derived from an EMBL/GenBank/DDBJ whole genome shotgun (WGS) entry which is preliminary data.</text>
</comment>
<keyword evidence="2" id="KW-1185">Reference proteome</keyword>
<dbReference type="EMBL" id="JASPKY010000055">
    <property type="protein sequence ID" value="KAK9744749.1"/>
    <property type="molecule type" value="Genomic_DNA"/>
</dbReference>
<proteinExistence type="predicted"/>
<reference evidence="1 2" key="1">
    <citation type="journal article" date="2024" name="BMC Genomics">
        <title>De novo assembly and annotation of Popillia japonica's genome with initial clues to its potential as an invasive pest.</title>
        <authorList>
            <person name="Cucini C."/>
            <person name="Boschi S."/>
            <person name="Funari R."/>
            <person name="Cardaioli E."/>
            <person name="Iannotti N."/>
            <person name="Marturano G."/>
            <person name="Paoli F."/>
            <person name="Bruttini M."/>
            <person name="Carapelli A."/>
            <person name="Frati F."/>
            <person name="Nardi F."/>
        </authorList>
    </citation>
    <scope>NUCLEOTIDE SEQUENCE [LARGE SCALE GENOMIC DNA]</scope>
    <source>
        <strain evidence="1">DMR45628</strain>
    </source>
</reference>
<gene>
    <name evidence="1" type="ORF">QE152_g7569</name>
</gene>
<accession>A0AAW1MDT0</accession>